<evidence type="ECO:0000256" key="3">
    <source>
        <dbReference type="ARBA" id="ARBA00022692"/>
    </source>
</evidence>
<evidence type="ECO:0000256" key="2">
    <source>
        <dbReference type="ARBA" id="ARBA00009045"/>
    </source>
</evidence>
<dbReference type="InterPro" id="IPR035952">
    <property type="entry name" value="Rhomboid-like_sf"/>
</dbReference>
<reference evidence="9" key="1">
    <citation type="journal article" date="2016" name="Nature">
        <title>The genome of the seagrass Zostera marina reveals angiosperm adaptation to the sea.</title>
        <authorList>
            <person name="Olsen J.L."/>
            <person name="Rouze P."/>
            <person name="Verhelst B."/>
            <person name="Lin Y.-C."/>
            <person name="Bayer T."/>
            <person name="Collen J."/>
            <person name="Dattolo E."/>
            <person name="De Paoli E."/>
            <person name="Dittami S."/>
            <person name="Maumus F."/>
            <person name="Michel G."/>
            <person name="Kersting A."/>
            <person name="Lauritano C."/>
            <person name="Lohaus R."/>
            <person name="Toepel M."/>
            <person name="Tonon T."/>
            <person name="Vanneste K."/>
            <person name="Amirebrahimi M."/>
            <person name="Brakel J."/>
            <person name="Bostroem C."/>
            <person name="Chovatia M."/>
            <person name="Grimwood J."/>
            <person name="Jenkins J.W."/>
            <person name="Jueterbock A."/>
            <person name="Mraz A."/>
            <person name="Stam W.T."/>
            <person name="Tice H."/>
            <person name="Bornberg-Bauer E."/>
            <person name="Green P.J."/>
            <person name="Pearson G.A."/>
            <person name="Procaccini G."/>
            <person name="Duarte C.M."/>
            <person name="Schmutz J."/>
            <person name="Reusch T.B.H."/>
            <person name="Van de Peer Y."/>
        </authorList>
    </citation>
    <scope>NUCLEOTIDE SEQUENCE [LARGE SCALE GENOMIC DNA]</scope>
    <source>
        <strain evidence="9">cv. Finnish</strain>
    </source>
</reference>
<dbReference type="OMA" id="SESCNKD"/>
<dbReference type="Gene3D" id="1.20.1540.10">
    <property type="entry name" value="Rhomboid-like"/>
    <property type="match status" value="1"/>
</dbReference>
<dbReference type="GO" id="GO:0016020">
    <property type="term" value="C:membrane"/>
    <property type="evidence" value="ECO:0007669"/>
    <property type="project" value="UniProtKB-SubCell"/>
</dbReference>
<feature type="domain" description="Peptidase S54 rhomboid" evidence="7">
    <location>
        <begin position="232"/>
        <end position="369"/>
    </location>
</feature>
<dbReference type="EMBL" id="LFYR01000145">
    <property type="protein sequence ID" value="KMZ75596.1"/>
    <property type="molecule type" value="Genomic_DNA"/>
</dbReference>
<keyword evidence="5 6" id="KW-0472">Membrane</keyword>
<evidence type="ECO:0000256" key="1">
    <source>
        <dbReference type="ARBA" id="ARBA00004141"/>
    </source>
</evidence>
<comment type="caution">
    <text evidence="8">The sequence shown here is derived from an EMBL/GenBank/DDBJ whole genome shotgun (WGS) entry which is preliminary data.</text>
</comment>
<dbReference type="FunFam" id="1.20.1540.10:FF:000017">
    <property type="entry name" value="RHOMBOID-like protein 9, chloroplastic"/>
    <property type="match status" value="1"/>
</dbReference>
<feature type="transmembrane region" description="Helical" evidence="6">
    <location>
        <begin position="296"/>
        <end position="316"/>
    </location>
</feature>
<comment type="subcellular location">
    <subcellularLocation>
        <location evidence="1">Membrane</location>
        <topology evidence="1">Multi-pass membrane protein</topology>
    </subcellularLocation>
</comment>
<dbReference type="AlphaFoldDB" id="A0A0K9Q2U1"/>
<dbReference type="OrthoDB" id="418595at2759"/>
<dbReference type="SUPFAM" id="SSF144091">
    <property type="entry name" value="Rhomboid-like"/>
    <property type="match status" value="1"/>
</dbReference>
<evidence type="ECO:0000256" key="5">
    <source>
        <dbReference type="ARBA" id="ARBA00023136"/>
    </source>
</evidence>
<accession>A0A0K9Q2U1</accession>
<dbReference type="Pfam" id="PF01694">
    <property type="entry name" value="Rhomboid"/>
    <property type="match status" value="1"/>
</dbReference>
<dbReference type="PANTHER" id="PTHR43731">
    <property type="entry name" value="RHOMBOID PROTEASE"/>
    <property type="match status" value="1"/>
</dbReference>
<dbReference type="Proteomes" id="UP000036987">
    <property type="component" value="Unassembled WGS sequence"/>
</dbReference>
<name>A0A0K9Q2U1_ZOSMR</name>
<comment type="similarity">
    <text evidence="2">Belongs to the peptidase S54 family.</text>
</comment>
<feature type="transmembrane region" description="Helical" evidence="6">
    <location>
        <begin position="267"/>
        <end position="290"/>
    </location>
</feature>
<feature type="transmembrane region" description="Helical" evidence="6">
    <location>
        <begin position="241"/>
        <end position="260"/>
    </location>
</feature>
<dbReference type="PANTHER" id="PTHR43731:SF30">
    <property type="entry name" value="RHOMBOID-LIKE PROTEIN 9, CHLOROPLASTIC"/>
    <property type="match status" value="1"/>
</dbReference>
<keyword evidence="4 6" id="KW-1133">Transmembrane helix</keyword>
<protein>
    <recommendedName>
        <fullName evidence="7">Peptidase S54 rhomboid domain-containing protein</fullName>
    </recommendedName>
</protein>
<feature type="transmembrane region" description="Helical" evidence="6">
    <location>
        <begin position="185"/>
        <end position="204"/>
    </location>
</feature>
<evidence type="ECO:0000256" key="4">
    <source>
        <dbReference type="ARBA" id="ARBA00022989"/>
    </source>
</evidence>
<evidence type="ECO:0000259" key="7">
    <source>
        <dbReference type="Pfam" id="PF01694"/>
    </source>
</evidence>
<gene>
    <name evidence="8" type="ORF">ZOSMA_112G00090</name>
</gene>
<evidence type="ECO:0000313" key="9">
    <source>
        <dbReference type="Proteomes" id="UP000036987"/>
    </source>
</evidence>
<dbReference type="STRING" id="29655.A0A0K9Q2U1"/>
<organism evidence="8 9">
    <name type="scientific">Zostera marina</name>
    <name type="common">Eelgrass</name>
    <dbReference type="NCBI Taxonomy" id="29655"/>
    <lineage>
        <taxon>Eukaryota</taxon>
        <taxon>Viridiplantae</taxon>
        <taxon>Streptophyta</taxon>
        <taxon>Embryophyta</taxon>
        <taxon>Tracheophyta</taxon>
        <taxon>Spermatophyta</taxon>
        <taxon>Magnoliopsida</taxon>
        <taxon>Liliopsida</taxon>
        <taxon>Zosteraceae</taxon>
        <taxon>Zostera</taxon>
    </lineage>
</organism>
<dbReference type="InterPro" id="IPR050925">
    <property type="entry name" value="Rhomboid_protease_S54"/>
</dbReference>
<dbReference type="InterPro" id="IPR022764">
    <property type="entry name" value="Peptidase_S54_rhomboid_dom"/>
</dbReference>
<evidence type="ECO:0000256" key="6">
    <source>
        <dbReference type="SAM" id="Phobius"/>
    </source>
</evidence>
<feature type="transmembrane region" description="Helical" evidence="6">
    <location>
        <begin position="401"/>
        <end position="418"/>
    </location>
</feature>
<evidence type="ECO:0000313" key="8">
    <source>
        <dbReference type="EMBL" id="KMZ75596.1"/>
    </source>
</evidence>
<keyword evidence="9" id="KW-1185">Reference proteome</keyword>
<proteinExistence type="inferred from homology"/>
<sequence>MCSIASHRCMLHHTTARPVFLDRNGWKYDPTCFLGFPHLSVRRNGGKWHSVLKDGNASLMGKNINIRKQIKLVSPFMVYNIQDEYTPETKREINMDANENNRFKVKVGLGSLNSYFDKLDIGVKILTGSSESCNKDSTVIGEEEHENDQIKEESLKTFITKTKIDMTRNKSFKLVQPNEVESSDFMLLNFLVSLNVAVFLFEIASPVENSNLQPLSLPLIYGAKINSLILDGEWWRLLTPMFLHSGFLHVTFSCWALVTFGPQVCRAYGPFTFFLIYILGGICANITSFIHTPEFTVCGTGPVFALIGACFVYQFQNREAISKEVSDSIYWKAIIFTALSFLLSNGPTDEWMHLGAIFSGVVYGYFTCPKNELNSLSSTKDSKKNNITLVGQKADPIKSSLLFLISSTTLCYLVYILGPDLDFSELGNFLLK</sequence>
<dbReference type="GO" id="GO:0004252">
    <property type="term" value="F:serine-type endopeptidase activity"/>
    <property type="evidence" value="ECO:0000318"/>
    <property type="project" value="GO_Central"/>
</dbReference>
<keyword evidence="3 6" id="KW-0812">Transmembrane</keyword>